<protein>
    <recommendedName>
        <fullName evidence="3">Translation elongation factor EFTu/EF1A C-terminal domain-containing protein</fullName>
    </recommendedName>
</protein>
<dbReference type="EMBL" id="QUOU01000001">
    <property type="protein sequence ID" value="REL26693.1"/>
    <property type="molecule type" value="Genomic_DNA"/>
</dbReference>
<sequence>MDELIELSVKGKFQLFSCAKNPRRSLGSAAYRPNHQFEGQKDFFIGFVEFENGECFPNKTVASEIHVICSKQKVSYFKPNCQWLVFEGNVLVGKVTANSVEQVT</sequence>
<name>A0A3E0TQH4_9GAMM</name>
<organism evidence="1 2">
    <name type="scientific">Thalassotalea euphylliae</name>
    <dbReference type="NCBI Taxonomy" id="1655234"/>
    <lineage>
        <taxon>Bacteria</taxon>
        <taxon>Pseudomonadati</taxon>
        <taxon>Pseudomonadota</taxon>
        <taxon>Gammaproteobacteria</taxon>
        <taxon>Alteromonadales</taxon>
        <taxon>Colwelliaceae</taxon>
        <taxon>Thalassotalea</taxon>
    </lineage>
</organism>
<dbReference type="AlphaFoldDB" id="A0A3E0TQH4"/>
<reference evidence="1 2" key="1">
    <citation type="submission" date="2018-08" db="EMBL/GenBank/DDBJ databases">
        <title>Thalassotalea euphylliae genome.</title>
        <authorList>
            <person name="Summers S."/>
            <person name="Rice S.A."/>
            <person name="Freckelton M.L."/>
            <person name="Nedved B.T."/>
            <person name="Hadfield M.G."/>
        </authorList>
    </citation>
    <scope>NUCLEOTIDE SEQUENCE [LARGE SCALE GENOMIC DNA]</scope>
    <source>
        <strain evidence="1 2">H1</strain>
    </source>
</reference>
<dbReference type="RefSeq" id="WP_116007803.1">
    <property type="nucleotide sequence ID" value="NZ_QUOU01000001.1"/>
</dbReference>
<dbReference type="Proteomes" id="UP000256478">
    <property type="component" value="Unassembled WGS sequence"/>
</dbReference>
<evidence type="ECO:0000313" key="1">
    <source>
        <dbReference type="EMBL" id="REL26693.1"/>
    </source>
</evidence>
<evidence type="ECO:0000313" key="2">
    <source>
        <dbReference type="Proteomes" id="UP000256478"/>
    </source>
</evidence>
<accession>A0A3E0TQH4</accession>
<evidence type="ECO:0008006" key="3">
    <source>
        <dbReference type="Google" id="ProtNLM"/>
    </source>
</evidence>
<gene>
    <name evidence="1" type="ORF">DXX93_08965</name>
</gene>
<comment type="caution">
    <text evidence="1">The sequence shown here is derived from an EMBL/GenBank/DDBJ whole genome shotgun (WGS) entry which is preliminary data.</text>
</comment>
<proteinExistence type="predicted"/>